<evidence type="ECO:0000256" key="1">
    <source>
        <dbReference type="ARBA" id="ARBA00004832"/>
    </source>
</evidence>
<dbReference type="SUPFAM" id="SSF55729">
    <property type="entry name" value="Acyl-CoA N-acyltransferases (Nat)"/>
    <property type="match status" value="1"/>
</dbReference>
<reference evidence="10" key="1">
    <citation type="journal article" date="2020" name="mSystems">
        <title>Genome- and Community-Level Interaction Insights into Carbon Utilization and Element Cycling Functions of Hydrothermarchaeota in Hydrothermal Sediment.</title>
        <authorList>
            <person name="Zhou Z."/>
            <person name="Liu Y."/>
            <person name="Xu W."/>
            <person name="Pan J."/>
            <person name="Luo Z.H."/>
            <person name="Li M."/>
        </authorList>
    </citation>
    <scope>NUCLEOTIDE SEQUENCE [LARGE SCALE GENOMIC DNA]</scope>
    <source>
        <strain evidence="10">SpSt-508</strain>
    </source>
</reference>
<comment type="caution">
    <text evidence="10">The sequence shown here is derived from an EMBL/GenBank/DDBJ whole genome shotgun (WGS) entry which is preliminary data.</text>
</comment>
<keyword evidence="5" id="KW-0012">Acyltransferase</keyword>
<evidence type="ECO:0000259" key="9">
    <source>
        <dbReference type="PROSITE" id="PS51186"/>
    </source>
</evidence>
<dbReference type="EC" id="2.3.1.4" evidence="3"/>
<dbReference type="InterPro" id="IPR016181">
    <property type="entry name" value="Acyl_CoA_acyltransferase"/>
</dbReference>
<dbReference type="Gene3D" id="3.40.630.30">
    <property type="match status" value="1"/>
</dbReference>
<name>A0A7C4LKI9_9PLAN</name>
<sequence>MASQPPPITIRQMHATDIKRGFLVCLASLRSCELTDEQAIEVFRKRMRQKIYTYVALMDDRVVGTATLLIEPKFLHSGGVVGHIEDVAVHQAYMQHGVGQLLINHLLDECRKAKCYKVILDCAEKVVPFYEKLGFRRWEQAMRIDL</sequence>
<evidence type="ECO:0000256" key="4">
    <source>
        <dbReference type="ARBA" id="ARBA00022679"/>
    </source>
</evidence>
<dbReference type="EMBL" id="DSVQ01000012">
    <property type="protein sequence ID" value="HGT38876.1"/>
    <property type="molecule type" value="Genomic_DNA"/>
</dbReference>
<organism evidence="10">
    <name type="scientific">Schlesneria paludicola</name>
    <dbReference type="NCBI Taxonomy" id="360056"/>
    <lineage>
        <taxon>Bacteria</taxon>
        <taxon>Pseudomonadati</taxon>
        <taxon>Planctomycetota</taxon>
        <taxon>Planctomycetia</taxon>
        <taxon>Planctomycetales</taxon>
        <taxon>Planctomycetaceae</taxon>
        <taxon>Schlesneria</taxon>
    </lineage>
</organism>
<dbReference type="PROSITE" id="PS51186">
    <property type="entry name" value="GNAT"/>
    <property type="match status" value="1"/>
</dbReference>
<dbReference type="PANTHER" id="PTHR13355">
    <property type="entry name" value="GLUCOSAMINE 6-PHOSPHATE N-ACETYLTRANSFERASE"/>
    <property type="match status" value="1"/>
</dbReference>
<evidence type="ECO:0000256" key="7">
    <source>
        <dbReference type="ARBA" id="ARBA00030832"/>
    </source>
</evidence>
<evidence type="ECO:0000256" key="3">
    <source>
        <dbReference type="ARBA" id="ARBA00012703"/>
    </source>
</evidence>
<dbReference type="AlphaFoldDB" id="A0A7C4LKI9"/>
<feature type="domain" description="N-acetyltransferase" evidence="9">
    <location>
        <begin position="8"/>
        <end position="146"/>
    </location>
</feature>
<comment type="catalytic activity">
    <reaction evidence="8">
        <text>D-glucosamine 6-phosphate + acetyl-CoA = N-acetyl-D-glucosamine 6-phosphate + CoA + H(+)</text>
        <dbReference type="Rhea" id="RHEA:10292"/>
        <dbReference type="ChEBI" id="CHEBI:15378"/>
        <dbReference type="ChEBI" id="CHEBI:57287"/>
        <dbReference type="ChEBI" id="CHEBI:57288"/>
        <dbReference type="ChEBI" id="CHEBI:57513"/>
        <dbReference type="ChEBI" id="CHEBI:58725"/>
        <dbReference type="EC" id="2.3.1.4"/>
    </reaction>
</comment>
<dbReference type="FunFam" id="3.40.630.30:FF:000105">
    <property type="entry name" value="Glucosamine 6-phosphate N-acetyltransferase"/>
    <property type="match status" value="1"/>
</dbReference>
<dbReference type="CDD" id="cd04301">
    <property type="entry name" value="NAT_SF"/>
    <property type="match status" value="1"/>
</dbReference>
<evidence type="ECO:0000256" key="5">
    <source>
        <dbReference type="ARBA" id="ARBA00023315"/>
    </source>
</evidence>
<evidence type="ECO:0000256" key="2">
    <source>
        <dbReference type="ARBA" id="ARBA00006048"/>
    </source>
</evidence>
<dbReference type="PANTHER" id="PTHR13355:SF11">
    <property type="entry name" value="GLUCOSAMINE 6-PHOSPHATE N-ACETYLTRANSFERASE"/>
    <property type="match status" value="1"/>
</dbReference>
<dbReference type="Pfam" id="PF00583">
    <property type="entry name" value="Acetyltransf_1"/>
    <property type="match status" value="1"/>
</dbReference>
<dbReference type="InterPro" id="IPR039143">
    <property type="entry name" value="GNPNAT1-like"/>
</dbReference>
<keyword evidence="4 10" id="KW-0808">Transferase</keyword>
<dbReference type="GO" id="GO:0004343">
    <property type="term" value="F:glucosamine 6-phosphate N-acetyltransferase activity"/>
    <property type="evidence" value="ECO:0007669"/>
    <property type="project" value="UniProtKB-EC"/>
</dbReference>
<comment type="pathway">
    <text evidence="1">Nucleotide-sugar biosynthesis; UDP-N-acetyl-alpha-D-glucosamine biosynthesis; N-acetyl-alpha-D-glucosamine 1-phosphate from alpha-D-glucosamine 6-phosphate (route I): step 1/2.</text>
</comment>
<proteinExistence type="inferred from homology"/>
<evidence type="ECO:0000256" key="8">
    <source>
        <dbReference type="ARBA" id="ARBA00048964"/>
    </source>
</evidence>
<comment type="similarity">
    <text evidence="2">Belongs to the acetyltransferase family. GNA1 subfamily.</text>
</comment>
<evidence type="ECO:0000313" key="10">
    <source>
        <dbReference type="EMBL" id="HGT38876.1"/>
    </source>
</evidence>
<accession>A0A7C4LKI9</accession>
<dbReference type="InterPro" id="IPR000182">
    <property type="entry name" value="GNAT_dom"/>
</dbReference>
<evidence type="ECO:0000256" key="6">
    <source>
        <dbReference type="ARBA" id="ARBA00030011"/>
    </source>
</evidence>
<gene>
    <name evidence="10" type="ORF">ENS64_06380</name>
</gene>
<protein>
    <recommendedName>
        <fullName evidence="3">glucosamine-phosphate N-acetyltransferase</fullName>
        <ecNumber evidence="3">2.3.1.4</ecNumber>
    </recommendedName>
    <alternativeName>
        <fullName evidence="6">Phosphoglucosamine acetylase</fullName>
    </alternativeName>
    <alternativeName>
        <fullName evidence="7">Phosphoglucosamine transacetylase</fullName>
    </alternativeName>
</protein>